<name>A0A9N9CI43_9GLOM</name>
<dbReference type="Proteomes" id="UP000789508">
    <property type="component" value="Unassembled WGS sequence"/>
</dbReference>
<evidence type="ECO:0000313" key="3">
    <source>
        <dbReference type="Proteomes" id="UP000789508"/>
    </source>
</evidence>
<feature type="compositionally biased region" description="Basic residues" evidence="1">
    <location>
        <begin position="97"/>
        <end position="106"/>
    </location>
</feature>
<feature type="compositionally biased region" description="Polar residues" evidence="1">
    <location>
        <begin position="151"/>
        <end position="172"/>
    </location>
</feature>
<dbReference type="AlphaFoldDB" id="A0A9N9CI43"/>
<sequence length="205" mass="23688">MARTKKPKLIIRSSDIETETSKTKRFKNSGTTSNKRRESKLKKKDVILKEILEDTIQDNEVWFKVICDDVNTPIRWVKGLDLPSECIHKIDEYLEKKKSKKKRPHIHPYMLRSGKPTPPDPERVDRTKQLILNNLLSCVDDEDNVYSNKSPVLESKNSSQSKAIHSKPNVSNFEVDDGLPSWNVEVNDDFPGWETNEELLTNKIS</sequence>
<gene>
    <name evidence="2" type="ORF">ALEPTO_LOCUS8137</name>
</gene>
<protein>
    <submittedName>
        <fullName evidence="2">6198_t:CDS:1</fullName>
    </submittedName>
</protein>
<evidence type="ECO:0000256" key="1">
    <source>
        <dbReference type="SAM" id="MobiDB-lite"/>
    </source>
</evidence>
<keyword evidence="3" id="KW-1185">Reference proteome</keyword>
<accession>A0A9N9CI43</accession>
<organism evidence="2 3">
    <name type="scientific">Ambispora leptoticha</name>
    <dbReference type="NCBI Taxonomy" id="144679"/>
    <lineage>
        <taxon>Eukaryota</taxon>
        <taxon>Fungi</taxon>
        <taxon>Fungi incertae sedis</taxon>
        <taxon>Mucoromycota</taxon>
        <taxon>Glomeromycotina</taxon>
        <taxon>Glomeromycetes</taxon>
        <taxon>Archaeosporales</taxon>
        <taxon>Ambisporaceae</taxon>
        <taxon>Ambispora</taxon>
    </lineage>
</organism>
<comment type="caution">
    <text evidence="2">The sequence shown here is derived from an EMBL/GenBank/DDBJ whole genome shotgun (WGS) entry which is preliminary data.</text>
</comment>
<dbReference type="EMBL" id="CAJVPS010004204">
    <property type="protein sequence ID" value="CAG8600838.1"/>
    <property type="molecule type" value="Genomic_DNA"/>
</dbReference>
<dbReference type="OrthoDB" id="10430636at2759"/>
<proteinExistence type="predicted"/>
<feature type="region of interest" description="Disordered" evidence="1">
    <location>
        <begin position="97"/>
        <end position="124"/>
    </location>
</feature>
<reference evidence="2" key="1">
    <citation type="submission" date="2021-06" db="EMBL/GenBank/DDBJ databases">
        <authorList>
            <person name="Kallberg Y."/>
            <person name="Tangrot J."/>
            <person name="Rosling A."/>
        </authorList>
    </citation>
    <scope>NUCLEOTIDE SEQUENCE</scope>
    <source>
        <strain evidence="2">FL130A</strain>
    </source>
</reference>
<feature type="region of interest" description="Disordered" evidence="1">
    <location>
        <begin position="151"/>
        <end position="178"/>
    </location>
</feature>
<evidence type="ECO:0000313" key="2">
    <source>
        <dbReference type="EMBL" id="CAG8600838.1"/>
    </source>
</evidence>
<feature type="region of interest" description="Disordered" evidence="1">
    <location>
        <begin position="1"/>
        <end position="39"/>
    </location>
</feature>